<organism evidence="1 2">
    <name type="scientific">Paraburkholderia phytofirmans (strain DSM 17436 / LMG 22146 / PsJN)</name>
    <name type="common">Burkholderia phytofirmans</name>
    <dbReference type="NCBI Taxonomy" id="398527"/>
    <lineage>
        <taxon>Bacteria</taxon>
        <taxon>Pseudomonadati</taxon>
        <taxon>Pseudomonadota</taxon>
        <taxon>Betaproteobacteria</taxon>
        <taxon>Burkholderiales</taxon>
        <taxon>Burkholderiaceae</taxon>
        <taxon>Paraburkholderia</taxon>
    </lineage>
</organism>
<evidence type="ECO:0000313" key="1">
    <source>
        <dbReference type="EMBL" id="ACD20690.1"/>
    </source>
</evidence>
<dbReference type="KEGG" id="bpy:Bphyt_6371"/>
<name>B2T8M7_PARPJ</name>
<dbReference type="EMBL" id="CP001053">
    <property type="protein sequence ID" value="ACD20690.1"/>
    <property type="molecule type" value="Genomic_DNA"/>
</dbReference>
<sequence length="118" mass="13383">MDFEVVCYVADPPFNTYMKIQRKINLSLMSKFSDARVKFAFPTARVTLPVLRRGHFAQSGSVPELMPTPPALPQADGRWLAQPRPSRHDGVRFCWLRKKSPALLPDRRKVAPHCVGLP</sequence>
<dbReference type="Proteomes" id="UP000001739">
    <property type="component" value="Chromosome 2"/>
</dbReference>
<dbReference type="InterPro" id="IPR011066">
    <property type="entry name" value="MscS_channel_C_sf"/>
</dbReference>
<dbReference type="HOGENOM" id="CLU_2068693_0_0_4"/>
<gene>
    <name evidence="1" type="ordered locus">Bphyt_6371</name>
</gene>
<proteinExistence type="predicted"/>
<accession>B2T8M7</accession>
<dbReference type="AlphaFoldDB" id="B2T8M7"/>
<reference evidence="1 2" key="1">
    <citation type="journal article" date="2011" name="J. Bacteriol.">
        <title>Complete genome sequence of the plant growth-promoting endophyte Burkholderia phytofirmans strain PsJN.</title>
        <authorList>
            <person name="Weilharter A."/>
            <person name="Mitter B."/>
            <person name="Shin M.V."/>
            <person name="Chain P.S."/>
            <person name="Nowak J."/>
            <person name="Sessitsch A."/>
        </authorList>
    </citation>
    <scope>NUCLEOTIDE SEQUENCE [LARGE SCALE GENOMIC DNA]</scope>
    <source>
        <strain evidence="2">DSM 17436 / LMG 22146 / PsJN</strain>
    </source>
</reference>
<evidence type="ECO:0000313" key="2">
    <source>
        <dbReference type="Proteomes" id="UP000001739"/>
    </source>
</evidence>
<dbReference type="GO" id="GO:0016020">
    <property type="term" value="C:membrane"/>
    <property type="evidence" value="ECO:0007669"/>
    <property type="project" value="InterPro"/>
</dbReference>
<protein>
    <submittedName>
        <fullName evidence="1">Uncharacterized protein</fullName>
    </submittedName>
</protein>
<dbReference type="SUPFAM" id="SSF82689">
    <property type="entry name" value="Mechanosensitive channel protein MscS (YggB), C-terminal domain"/>
    <property type="match status" value="1"/>
</dbReference>